<comment type="caution">
    <text evidence="5">The sequence shown here is derived from an EMBL/GenBank/DDBJ whole genome shotgun (WGS) entry which is preliminary data.</text>
</comment>
<dbReference type="EMBL" id="JAINWA010000001">
    <property type="protein sequence ID" value="MCD1653994.1"/>
    <property type="molecule type" value="Genomic_DNA"/>
</dbReference>
<dbReference type="GO" id="GO:1990002">
    <property type="term" value="F:methylglyoxal reductase (NADPH) (acetol producing) activity"/>
    <property type="evidence" value="ECO:0007669"/>
    <property type="project" value="TreeGrafter"/>
</dbReference>
<dbReference type="GO" id="GO:0046872">
    <property type="term" value="F:metal ion binding"/>
    <property type="evidence" value="ECO:0007669"/>
    <property type="project" value="InterPro"/>
</dbReference>
<evidence type="ECO:0000313" key="5">
    <source>
        <dbReference type="EMBL" id="MCD1653994.1"/>
    </source>
</evidence>
<dbReference type="SUPFAM" id="SSF56796">
    <property type="entry name" value="Dehydroquinate synthase-like"/>
    <property type="match status" value="1"/>
</dbReference>
<dbReference type="RefSeq" id="WP_230753723.1">
    <property type="nucleotide sequence ID" value="NZ_JAINWA010000001.1"/>
</dbReference>
<dbReference type="InterPro" id="IPR001670">
    <property type="entry name" value="ADH_Fe/GldA"/>
</dbReference>
<dbReference type="Gene3D" id="1.20.1090.10">
    <property type="entry name" value="Dehydroquinate synthase-like - alpha domain"/>
    <property type="match status" value="1"/>
</dbReference>
<dbReference type="InterPro" id="IPR056798">
    <property type="entry name" value="ADH_Fe_C"/>
</dbReference>
<comment type="similarity">
    <text evidence="1">Belongs to the iron-containing alcohol dehydrogenase family.</text>
</comment>
<protein>
    <submittedName>
        <fullName evidence="5">Iron-containing alcohol dehydrogenase</fullName>
    </submittedName>
</protein>
<dbReference type="InterPro" id="IPR018211">
    <property type="entry name" value="ADH_Fe_CS"/>
</dbReference>
<sequence>MLQFEFENPTRIVFGQGVENTVGRETARHASKVLLHFGGASALKSGLLDRVRSSLTEAGVEYRELGGVQPNPRLSLVLEGMKICRDEKIPFILAVGGGSVIDSAKAIAAAVPYAGDPWDFWEYSASPETALPVGVVLTIPAAGSETSGSTVITNAEKELKRGLTSQLLRPRFALMNPELTMTLPAYQTACGAADIMAHVMERYFTNTRDVEFTDRLCEATLKTVISNVPRALENPQDYAARAEIMWAGTIAHNDLLGTGREQDWASHGIEHELSALYDIAHGAGLAIVFPSWMRRVYRHDPARFARFAHEVFAVEYDPFNIERTALEGIGRLESFFRRIGLPVRLSEAGIPADRIPEMARKSTLKGGGMIGGFVKLDSAAVQSILEAAL</sequence>
<dbReference type="GO" id="GO:0005829">
    <property type="term" value="C:cytosol"/>
    <property type="evidence" value="ECO:0007669"/>
    <property type="project" value="TreeGrafter"/>
</dbReference>
<evidence type="ECO:0000256" key="2">
    <source>
        <dbReference type="ARBA" id="ARBA00023002"/>
    </source>
</evidence>
<keyword evidence="6" id="KW-1185">Reference proteome</keyword>
<feature type="domain" description="Fe-containing alcohol dehydrogenase-like C-terminal" evidence="4">
    <location>
        <begin position="188"/>
        <end position="389"/>
    </location>
</feature>
<dbReference type="FunFam" id="3.40.50.1970:FF:000003">
    <property type="entry name" value="Alcohol dehydrogenase, iron-containing"/>
    <property type="match status" value="1"/>
</dbReference>
<dbReference type="PANTHER" id="PTHR43633:SF1">
    <property type="entry name" value="ALCOHOL DEHYDROGENASE YQHD"/>
    <property type="match status" value="1"/>
</dbReference>
<dbReference type="InterPro" id="IPR044731">
    <property type="entry name" value="BDH-like"/>
</dbReference>
<dbReference type="Pfam" id="PF00465">
    <property type="entry name" value="Fe-ADH"/>
    <property type="match status" value="1"/>
</dbReference>
<evidence type="ECO:0000259" key="3">
    <source>
        <dbReference type="Pfam" id="PF00465"/>
    </source>
</evidence>
<evidence type="ECO:0000313" key="6">
    <source>
        <dbReference type="Proteomes" id="UP001198163"/>
    </source>
</evidence>
<evidence type="ECO:0000259" key="4">
    <source>
        <dbReference type="Pfam" id="PF25137"/>
    </source>
</evidence>
<dbReference type="Gene3D" id="3.40.50.1970">
    <property type="match status" value="1"/>
</dbReference>
<gene>
    <name evidence="5" type="ORF">K7J14_04685</name>
</gene>
<dbReference type="Pfam" id="PF25137">
    <property type="entry name" value="ADH_Fe_C"/>
    <property type="match status" value="1"/>
</dbReference>
<dbReference type="AlphaFoldDB" id="A0AAE3EG28"/>
<dbReference type="CDD" id="cd08187">
    <property type="entry name" value="BDH"/>
    <property type="match status" value="1"/>
</dbReference>
<dbReference type="PROSITE" id="PS00060">
    <property type="entry name" value="ADH_IRON_2"/>
    <property type="match status" value="1"/>
</dbReference>
<keyword evidence="2" id="KW-0560">Oxidoreductase</keyword>
<dbReference type="GO" id="GO:1990362">
    <property type="term" value="F:butanol dehydrogenase (NAD+) activity"/>
    <property type="evidence" value="ECO:0007669"/>
    <property type="project" value="InterPro"/>
</dbReference>
<dbReference type="PANTHER" id="PTHR43633">
    <property type="entry name" value="ALCOHOL DEHYDROGENASE YQHD"/>
    <property type="match status" value="1"/>
</dbReference>
<accession>A0AAE3EG28</accession>
<dbReference type="Proteomes" id="UP001198163">
    <property type="component" value="Unassembled WGS sequence"/>
</dbReference>
<proteinExistence type="inferred from homology"/>
<organism evidence="5 6">
    <name type="scientific">Teretinema zuelzerae</name>
    <dbReference type="NCBI Taxonomy" id="156"/>
    <lineage>
        <taxon>Bacteria</taxon>
        <taxon>Pseudomonadati</taxon>
        <taxon>Spirochaetota</taxon>
        <taxon>Spirochaetia</taxon>
        <taxon>Spirochaetales</taxon>
        <taxon>Treponemataceae</taxon>
        <taxon>Teretinema</taxon>
    </lineage>
</organism>
<feature type="domain" description="Alcohol dehydrogenase iron-type/glycerol dehydrogenase GldA" evidence="3">
    <location>
        <begin position="9"/>
        <end position="177"/>
    </location>
</feature>
<dbReference type="GO" id="GO:0008106">
    <property type="term" value="F:alcohol dehydrogenase (NADP+) activity"/>
    <property type="evidence" value="ECO:0007669"/>
    <property type="project" value="TreeGrafter"/>
</dbReference>
<name>A0AAE3EG28_9SPIR</name>
<reference evidence="5" key="1">
    <citation type="submission" date="2021-08" db="EMBL/GenBank/DDBJ databases">
        <title>Comparative analyses of Brucepasteria parasyntrophica and Teretinema zuelzerae.</title>
        <authorList>
            <person name="Song Y."/>
            <person name="Brune A."/>
        </authorList>
    </citation>
    <scope>NUCLEOTIDE SEQUENCE</scope>
    <source>
        <strain evidence="5">DSM 1903</strain>
    </source>
</reference>
<evidence type="ECO:0000256" key="1">
    <source>
        <dbReference type="ARBA" id="ARBA00007358"/>
    </source>
</evidence>